<keyword evidence="2" id="KW-1185">Reference proteome</keyword>
<reference evidence="1" key="1">
    <citation type="submission" date="2023-04" db="EMBL/GenBank/DDBJ databases">
        <title>Draft Genome sequencing of Naganishia species isolated from polar environments using Oxford Nanopore Technology.</title>
        <authorList>
            <person name="Leo P."/>
            <person name="Venkateswaran K."/>
        </authorList>
    </citation>
    <scope>NUCLEOTIDE SEQUENCE</scope>
    <source>
        <strain evidence="1">MNA-CCFEE 5262</strain>
    </source>
</reference>
<dbReference type="Proteomes" id="UP001230649">
    <property type="component" value="Unassembled WGS sequence"/>
</dbReference>
<dbReference type="EMBL" id="JASBWS010000009">
    <property type="protein sequence ID" value="KAJ9114375.1"/>
    <property type="molecule type" value="Genomic_DNA"/>
</dbReference>
<proteinExistence type="predicted"/>
<accession>A0ACC2WT52</accession>
<evidence type="ECO:0000313" key="1">
    <source>
        <dbReference type="EMBL" id="KAJ9114375.1"/>
    </source>
</evidence>
<comment type="caution">
    <text evidence="1">The sequence shown here is derived from an EMBL/GenBank/DDBJ whole genome shotgun (WGS) entry which is preliminary data.</text>
</comment>
<protein>
    <submittedName>
        <fullName evidence="1">Uncharacterized protein</fullName>
    </submittedName>
</protein>
<evidence type="ECO:0000313" key="2">
    <source>
        <dbReference type="Proteomes" id="UP001230649"/>
    </source>
</evidence>
<sequence length="176" mass="20207">MTFQDEYSLTSTGFSLALSTTNRYGSESSRSTLKVPHKYRRRISLPHVTRRGPPSFSRLLQRLLSTPESSDRDDTSTDEAEYDIFQDDRFKPGLFFPHRAGPIVTFSEKVTIFYCKDEEETDQPGTVAQEVAYVKEEGCLSDFEGRDGRRQELALPYKELYCISPIPSRDEEGEDR</sequence>
<gene>
    <name evidence="1" type="ORF">QFC20_001518</name>
</gene>
<organism evidence="1 2">
    <name type="scientific">Naganishia adeliensis</name>
    <dbReference type="NCBI Taxonomy" id="92952"/>
    <lineage>
        <taxon>Eukaryota</taxon>
        <taxon>Fungi</taxon>
        <taxon>Dikarya</taxon>
        <taxon>Basidiomycota</taxon>
        <taxon>Agaricomycotina</taxon>
        <taxon>Tremellomycetes</taxon>
        <taxon>Filobasidiales</taxon>
        <taxon>Filobasidiaceae</taxon>
        <taxon>Naganishia</taxon>
    </lineage>
</organism>
<name>A0ACC2WT52_9TREE</name>